<evidence type="ECO:0000313" key="1">
    <source>
        <dbReference type="EMBL" id="CAL1284490.1"/>
    </source>
</evidence>
<accession>A0AAV2AMG9</accession>
<keyword evidence="2" id="KW-1185">Reference proteome</keyword>
<dbReference type="EMBL" id="CAXIEN010000179">
    <property type="protein sequence ID" value="CAL1284490.1"/>
    <property type="molecule type" value="Genomic_DNA"/>
</dbReference>
<protein>
    <submittedName>
        <fullName evidence="1">Uncharacterized protein</fullName>
    </submittedName>
</protein>
<name>A0AAV2AMG9_9ARAC</name>
<dbReference type="Proteomes" id="UP001497382">
    <property type="component" value="Unassembled WGS sequence"/>
</dbReference>
<reference evidence="1 2" key="1">
    <citation type="submission" date="2024-04" db="EMBL/GenBank/DDBJ databases">
        <authorList>
            <person name="Rising A."/>
            <person name="Reimegard J."/>
            <person name="Sonavane S."/>
            <person name="Akerstrom W."/>
            <person name="Nylinder S."/>
            <person name="Hedman E."/>
            <person name="Kallberg Y."/>
        </authorList>
    </citation>
    <scope>NUCLEOTIDE SEQUENCE [LARGE SCALE GENOMIC DNA]</scope>
</reference>
<gene>
    <name evidence="1" type="ORF">LARSCL_LOCUS13177</name>
</gene>
<organism evidence="1 2">
    <name type="scientific">Larinioides sclopetarius</name>
    <dbReference type="NCBI Taxonomy" id="280406"/>
    <lineage>
        <taxon>Eukaryota</taxon>
        <taxon>Metazoa</taxon>
        <taxon>Ecdysozoa</taxon>
        <taxon>Arthropoda</taxon>
        <taxon>Chelicerata</taxon>
        <taxon>Arachnida</taxon>
        <taxon>Araneae</taxon>
        <taxon>Araneomorphae</taxon>
        <taxon>Entelegynae</taxon>
        <taxon>Araneoidea</taxon>
        <taxon>Araneidae</taxon>
        <taxon>Larinioides</taxon>
    </lineage>
</organism>
<dbReference type="PANTHER" id="PTHR34717:SF1">
    <property type="entry name" value="EG:BACR7A4.20 PROTEIN"/>
    <property type="match status" value="1"/>
</dbReference>
<dbReference type="PANTHER" id="PTHR34717">
    <property type="entry name" value="EG:BACR7A4.20 PROTEIN"/>
    <property type="match status" value="1"/>
</dbReference>
<proteinExistence type="predicted"/>
<comment type="caution">
    <text evidence="1">The sequence shown here is derived from an EMBL/GenBank/DDBJ whole genome shotgun (WGS) entry which is preliminary data.</text>
</comment>
<sequence length="210" mass="24439">MDCGFIYWLKWAASYIVIRIYNRFRRNRFGGFDVKALGDPVKLGFLVSNTEKELESPFADSHLKEAADEITFYGVNSKSECLFVSIARGCNQQADSWVYLRLGNDKTYCLTNTKGFQQPLERNSPSFSCGKLQMHYLYPMRRWRIFYNGMLKEISEDNKKDEEVAYIKFVFIWKAASDIYDCNSDTNPHGFASAMARSEWRKCSMPPIKK</sequence>
<dbReference type="AlphaFoldDB" id="A0AAV2AMG9"/>
<evidence type="ECO:0000313" key="2">
    <source>
        <dbReference type="Proteomes" id="UP001497382"/>
    </source>
</evidence>